<gene>
    <name evidence="2" type="ORF">DC430_05450</name>
</gene>
<dbReference type="Proteomes" id="UP000244335">
    <property type="component" value="Unassembled WGS sequence"/>
</dbReference>
<name>A0AA92HB46_RHIRH</name>
<evidence type="ECO:0008006" key="4">
    <source>
        <dbReference type="Google" id="ProtNLM"/>
    </source>
</evidence>
<sequence>MCDFGLILGAASTVIGAAGAKQEAEASAAASEYNAKVTDMNVRLSERRARDALDRGKLEEQKKRQETAQITGQQRAAMAANGVDLTFGSPLDLLVDTATLGEIDALTIRRNAANEAYDFDVAAANGRAEASLARANAKNTRKGGNLKALGTLLTGASKTFGDSPLFKPKAGTG</sequence>
<evidence type="ECO:0000256" key="1">
    <source>
        <dbReference type="SAM" id="MobiDB-lite"/>
    </source>
</evidence>
<dbReference type="RefSeq" id="WP_116491934.1">
    <property type="nucleotide sequence ID" value="NZ_QDFR01000001.1"/>
</dbReference>
<evidence type="ECO:0000313" key="3">
    <source>
        <dbReference type="Proteomes" id="UP000244335"/>
    </source>
</evidence>
<accession>A0AA92HB46</accession>
<evidence type="ECO:0000313" key="2">
    <source>
        <dbReference type="EMBL" id="PVE57171.1"/>
    </source>
</evidence>
<reference evidence="2 3" key="1">
    <citation type="submission" date="2018-04" db="EMBL/GenBank/DDBJ databases">
        <authorList>
            <person name="Hagen T."/>
        </authorList>
    </citation>
    <scope>NUCLEOTIDE SEQUENCE [LARGE SCALE GENOMIC DNA]</scope>
    <source>
        <strain evidence="2 3">TPD7009</strain>
    </source>
</reference>
<organism evidence="2 3">
    <name type="scientific">Rhizobium rhizogenes</name>
    <name type="common">Agrobacterium rhizogenes</name>
    <dbReference type="NCBI Taxonomy" id="359"/>
    <lineage>
        <taxon>Bacteria</taxon>
        <taxon>Pseudomonadati</taxon>
        <taxon>Pseudomonadota</taxon>
        <taxon>Alphaproteobacteria</taxon>
        <taxon>Hyphomicrobiales</taxon>
        <taxon>Rhizobiaceae</taxon>
        <taxon>Rhizobium/Agrobacterium group</taxon>
        <taxon>Rhizobium</taxon>
    </lineage>
</organism>
<proteinExistence type="predicted"/>
<comment type="caution">
    <text evidence="2">The sequence shown here is derived from an EMBL/GenBank/DDBJ whole genome shotgun (WGS) entry which is preliminary data.</text>
</comment>
<dbReference type="Pfam" id="PF24072">
    <property type="entry name" value="T7_gp14"/>
    <property type="match status" value="1"/>
</dbReference>
<dbReference type="EMBL" id="QDFR01000001">
    <property type="protein sequence ID" value="PVE57171.1"/>
    <property type="molecule type" value="Genomic_DNA"/>
</dbReference>
<feature type="compositionally biased region" description="Basic and acidic residues" evidence="1">
    <location>
        <begin position="49"/>
        <end position="66"/>
    </location>
</feature>
<dbReference type="AlphaFoldDB" id="A0AA92HB46"/>
<protein>
    <recommendedName>
        <fullName evidence="4">Internal virion protein</fullName>
    </recommendedName>
</protein>
<dbReference type="InterPro" id="IPR038996">
    <property type="entry name" value="Gp14"/>
</dbReference>
<feature type="region of interest" description="Disordered" evidence="1">
    <location>
        <begin position="49"/>
        <end position="73"/>
    </location>
</feature>